<evidence type="ECO:0000313" key="8">
    <source>
        <dbReference type="EMBL" id="SJM56336.1"/>
    </source>
</evidence>
<sequence length="309" mass="32645">MSAAWALLLGSTLGLGLWMIASVAPVMRRPLLMHRVAPYVQGVSEGARDLLSRRSVNPLHVLSSTAGPVWQPLSTLFSRIAGGSELTLQRLRQAKSSLTLSQLRSQQAITAAAGAGVGGAAGIVVAATGGQVLLPLALAPVCAVIAVAGSDWLLQQRAQRRLRRISSELPTVLEFISLSLSAGESLGDSLRRVSARGRGEFAGELAEAMREHATGVPLADALTRLERELAHPPVTRLIEQLRGAIERGAPLAAVLQAQSSDVRDEAKRALLESAGRKEITMLVPLVFGLLPATIAFALWPGIYVLQSGF</sequence>
<dbReference type="RefSeq" id="WP_086991434.1">
    <property type="nucleotide sequence ID" value="NZ_FUHU01000026.1"/>
</dbReference>
<dbReference type="OrthoDB" id="5185234at2"/>
<dbReference type="PANTHER" id="PTHR35007:SF2">
    <property type="entry name" value="PILUS ASSEMBLE PROTEIN"/>
    <property type="match status" value="1"/>
</dbReference>
<evidence type="ECO:0000256" key="2">
    <source>
        <dbReference type="ARBA" id="ARBA00022475"/>
    </source>
</evidence>
<dbReference type="Pfam" id="PF00482">
    <property type="entry name" value="T2SSF"/>
    <property type="match status" value="1"/>
</dbReference>
<dbReference type="Proteomes" id="UP000195787">
    <property type="component" value="Unassembled WGS sequence"/>
</dbReference>
<evidence type="ECO:0000259" key="7">
    <source>
        <dbReference type="Pfam" id="PF00482"/>
    </source>
</evidence>
<evidence type="ECO:0000256" key="3">
    <source>
        <dbReference type="ARBA" id="ARBA00022692"/>
    </source>
</evidence>
<evidence type="ECO:0000313" key="9">
    <source>
        <dbReference type="Proteomes" id="UP000195787"/>
    </source>
</evidence>
<evidence type="ECO:0000256" key="4">
    <source>
        <dbReference type="ARBA" id="ARBA00022989"/>
    </source>
</evidence>
<keyword evidence="9" id="KW-1185">Reference proteome</keyword>
<evidence type="ECO:0000256" key="5">
    <source>
        <dbReference type="ARBA" id="ARBA00023136"/>
    </source>
</evidence>
<keyword evidence="5 6" id="KW-0472">Membrane</keyword>
<organism evidence="8 9">
    <name type="scientific">Agrococcus casei LMG 22410</name>
    <dbReference type="NCBI Taxonomy" id="1255656"/>
    <lineage>
        <taxon>Bacteria</taxon>
        <taxon>Bacillati</taxon>
        <taxon>Actinomycetota</taxon>
        <taxon>Actinomycetes</taxon>
        <taxon>Micrococcales</taxon>
        <taxon>Microbacteriaceae</taxon>
        <taxon>Agrococcus</taxon>
    </lineage>
</organism>
<evidence type="ECO:0000256" key="6">
    <source>
        <dbReference type="SAM" id="Phobius"/>
    </source>
</evidence>
<dbReference type="InterPro" id="IPR018076">
    <property type="entry name" value="T2SS_GspF_dom"/>
</dbReference>
<name>A0A1R4FKC1_9MICO</name>
<feature type="transmembrane region" description="Helical" evidence="6">
    <location>
        <begin position="282"/>
        <end position="305"/>
    </location>
</feature>
<dbReference type="PANTHER" id="PTHR35007">
    <property type="entry name" value="INTEGRAL MEMBRANE PROTEIN-RELATED"/>
    <property type="match status" value="1"/>
</dbReference>
<protein>
    <submittedName>
        <fullName evidence="8">Type II/IV secretion system protein TadC, associated with Flp pilus assembly</fullName>
    </submittedName>
</protein>
<feature type="domain" description="Type II secretion system protein GspF" evidence="7">
    <location>
        <begin position="174"/>
        <end position="297"/>
    </location>
</feature>
<feature type="transmembrane region" description="Helical" evidence="6">
    <location>
        <begin position="133"/>
        <end position="154"/>
    </location>
</feature>
<dbReference type="GeneID" id="303172545"/>
<keyword evidence="3 6" id="KW-0812">Transmembrane</keyword>
<keyword evidence="4 6" id="KW-1133">Transmembrane helix</keyword>
<comment type="subcellular location">
    <subcellularLocation>
        <location evidence="1">Cell membrane</location>
        <topology evidence="1">Multi-pass membrane protein</topology>
    </subcellularLocation>
</comment>
<dbReference type="AlphaFoldDB" id="A0A1R4FKC1"/>
<reference evidence="8 9" key="1">
    <citation type="submission" date="2017-02" db="EMBL/GenBank/DDBJ databases">
        <authorList>
            <person name="Peterson S.W."/>
        </authorList>
    </citation>
    <scope>NUCLEOTIDE SEQUENCE [LARGE SCALE GENOMIC DNA]</scope>
    <source>
        <strain evidence="8 9">LMG 22410</strain>
    </source>
</reference>
<gene>
    <name evidence="8" type="ORF">CZ674_04890</name>
</gene>
<dbReference type="GO" id="GO:0005886">
    <property type="term" value="C:plasma membrane"/>
    <property type="evidence" value="ECO:0007669"/>
    <property type="project" value="UniProtKB-SubCell"/>
</dbReference>
<dbReference type="EMBL" id="FUHU01000026">
    <property type="protein sequence ID" value="SJM56336.1"/>
    <property type="molecule type" value="Genomic_DNA"/>
</dbReference>
<proteinExistence type="predicted"/>
<evidence type="ECO:0000256" key="1">
    <source>
        <dbReference type="ARBA" id="ARBA00004651"/>
    </source>
</evidence>
<accession>A0A1R4FKC1</accession>
<keyword evidence="2" id="KW-1003">Cell membrane</keyword>
<feature type="transmembrane region" description="Helical" evidence="6">
    <location>
        <begin position="6"/>
        <end position="27"/>
    </location>
</feature>
<feature type="transmembrane region" description="Helical" evidence="6">
    <location>
        <begin position="108"/>
        <end position="127"/>
    </location>
</feature>